<dbReference type="PANTHER" id="PTHR11774">
    <property type="entry name" value="GERANYLGERANYL TRANSFERASE TYPE BETA SUBUNIT"/>
    <property type="match status" value="1"/>
</dbReference>
<comment type="cofactor">
    <cofactor evidence="1">
        <name>Zn(2+)</name>
        <dbReference type="ChEBI" id="CHEBI:29105"/>
    </cofactor>
</comment>
<keyword evidence="6" id="KW-0677">Repeat</keyword>
<gene>
    <name evidence="9" type="ORF">CTOB1V02_LOCUS6901</name>
</gene>
<dbReference type="GO" id="GO:0046872">
    <property type="term" value="F:metal ion binding"/>
    <property type="evidence" value="ECO:0007669"/>
    <property type="project" value="UniProtKB-KW"/>
</dbReference>
<dbReference type="GO" id="GO:0005965">
    <property type="term" value="C:protein farnesyltransferase complex"/>
    <property type="evidence" value="ECO:0007669"/>
    <property type="project" value="TreeGrafter"/>
</dbReference>
<dbReference type="InterPro" id="IPR001330">
    <property type="entry name" value="Prenyltrans"/>
</dbReference>
<name>A0A7R8WGS1_9CRUS</name>
<evidence type="ECO:0000256" key="3">
    <source>
        <dbReference type="ARBA" id="ARBA00022602"/>
    </source>
</evidence>
<dbReference type="InterPro" id="IPR045089">
    <property type="entry name" value="PGGT1B-like"/>
</dbReference>
<comment type="similarity">
    <text evidence="2">Belongs to the protein prenyltransferase subunit beta family.</text>
</comment>
<dbReference type="AlphaFoldDB" id="A0A7R8WGS1"/>
<organism evidence="9">
    <name type="scientific">Cyprideis torosa</name>
    <dbReference type="NCBI Taxonomy" id="163714"/>
    <lineage>
        <taxon>Eukaryota</taxon>
        <taxon>Metazoa</taxon>
        <taxon>Ecdysozoa</taxon>
        <taxon>Arthropoda</taxon>
        <taxon>Crustacea</taxon>
        <taxon>Oligostraca</taxon>
        <taxon>Ostracoda</taxon>
        <taxon>Podocopa</taxon>
        <taxon>Podocopida</taxon>
        <taxon>Cytherocopina</taxon>
        <taxon>Cytheroidea</taxon>
        <taxon>Cytherideidae</taxon>
        <taxon>Cyprideis</taxon>
    </lineage>
</organism>
<keyword evidence="5" id="KW-0479">Metal-binding</keyword>
<dbReference type="GO" id="GO:0004660">
    <property type="term" value="F:protein farnesyltransferase activity"/>
    <property type="evidence" value="ECO:0007669"/>
    <property type="project" value="TreeGrafter"/>
</dbReference>
<evidence type="ECO:0000313" key="9">
    <source>
        <dbReference type="EMBL" id="CAD7229028.1"/>
    </source>
</evidence>
<keyword evidence="7" id="KW-0862">Zinc</keyword>
<evidence type="ECO:0000256" key="2">
    <source>
        <dbReference type="ARBA" id="ARBA00010497"/>
    </source>
</evidence>
<dbReference type="InterPro" id="IPR008930">
    <property type="entry name" value="Terpenoid_cyclase/PrenylTrfase"/>
</dbReference>
<keyword evidence="4" id="KW-0808">Transferase</keyword>
<reference evidence="9" key="1">
    <citation type="submission" date="2020-11" db="EMBL/GenBank/DDBJ databases">
        <authorList>
            <person name="Tran Van P."/>
        </authorList>
    </citation>
    <scope>NUCLEOTIDE SEQUENCE</scope>
</reference>
<keyword evidence="3" id="KW-0637">Prenyltransferase</keyword>
<dbReference type="OrthoDB" id="10261146at2759"/>
<dbReference type="Gene3D" id="1.50.10.20">
    <property type="match status" value="2"/>
</dbReference>
<feature type="domain" description="Prenyltransferase alpha-alpha toroid" evidence="8">
    <location>
        <begin position="135"/>
        <end position="228"/>
    </location>
</feature>
<dbReference type="SUPFAM" id="SSF48239">
    <property type="entry name" value="Terpenoid cyclases/Protein prenyltransferases"/>
    <property type="match status" value="2"/>
</dbReference>
<accession>A0A7R8WGS1</accession>
<evidence type="ECO:0000256" key="5">
    <source>
        <dbReference type="ARBA" id="ARBA00022723"/>
    </source>
</evidence>
<sequence>MEDFGSLRRLLRTSAWVHRFITNLKKQRKKESLISGSLSVEELEAVQMKWIEHVQMKSYPDGVREASLRKLDPKEILNHDLSSELAGDMVHFLSRCQHPMGGFGGGPWQMAHLATTYAAINAVTTIGTQEAFDMILNHDLSTELAEDMVHFLSRCQHPMGGFGGGPWQMAHLATTYAAINAVTTIGTQEAFDMVDRESMVDFLWRMRQSDGTFLMHEGGESDVRGCYSPH</sequence>
<dbReference type="EMBL" id="OB661823">
    <property type="protein sequence ID" value="CAD7229028.1"/>
    <property type="molecule type" value="Genomic_DNA"/>
</dbReference>
<evidence type="ECO:0000259" key="8">
    <source>
        <dbReference type="Pfam" id="PF00432"/>
    </source>
</evidence>
<evidence type="ECO:0000256" key="7">
    <source>
        <dbReference type="ARBA" id="ARBA00022833"/>
    </source>
</evidence>
<evidence type="ECO:0000256" key="6">
    <source>
        <dbReference type="ARBA" id="ARBA00022737"/>
    </source>
</evidence>
<protein>
    <recommendedName>
        <fullName evidence="8">Prenyltransferase alpha-alpha toroid domain-containing protein</fullName>
    </recommendedName>
</protein>
<dbReference type="Pfam" id="PF00432">
    <property type="entry name" value="Prenyltrans"/>
    <property type="match status" value="1"/>
</dbReference>
<evidence type="ECO:0000256" key="1">
    <source>
        <dbReference type="ARBA" id="ARBA00001947"/>
    </source>
</evidence>
<dbReference type="PANTHER" id="PTHR11774:SF6">
    <property type="entry name" value="PROTEIN FARNESYLTRANSFERASE SUBUNIT BETA"/>
    <property type="match status" value="1"/>
</dbReference>
<proteinExistence type="inferred from homology"/>
<evidence type="ECO:0000256" key="4">
    <source>
        <dbReference type="ARBA" id="ARBA00022679"/>
    </source>
</evidence>